<protein>
    <recommendedName>
        <fullName evidence="4">RTX toxin</fullName>
    </recommendedName>
</protein>
<feature type="compositionally biased region" description="Low complexity" evidence="1">
    <location>
        <begin position="9"/>
        <end position="24"/>
    </location>
</feature>
<organism evidence="2 3">
    <name type="scientific">Vibrio olivae</name>
    <dbReference type="NCBI Taxonomy" id="1243002"/>
    <lineage>
        <taxon>Bacteria</taxon>
        <taxon>Pseudomonadati</taxon>
        <taxon>Pseudomonadota</taxon>
        <taxon>Gammaproteobacteria</taxon>
        <taxon>Vibrionales</taxon>
        <taxon>Vibrionaceae</taxon>
        <taxon>Vibrio</taxon>
    </lineage>
</organism>
<reference evidence="2 3" key="1">
    <citation type="submission" date="2024-09" db="EMBL/GenBank/DDBJ databases">
        <authorList>
            <person name="Sun Q."/>
            <person name="Mori K."/>
        </authorList>
    </citation>
    <scope>NUCLEOTIDE SEQUENCE [LARGE SCALE GENOMIC DNA]</scope>
    <source>
        <strain evidence="2 3">CECT 8064</strain>
    </source>
</reference>
<dbReference type="Proteomes" id="UP001589645">
    <property type="component" value="Unassembled WGS sequence"/>
</dbReference>
<name>A0ABV5HNC0_9VIBR</name>
<dbReference type="EMBL" id="JBHMEP010000002">
    <property type="protein sequence ID" value="MFB9135757.1"/>
    <property type="molecule type" value="Genomic_DNA"/>
</dbReference>
<evidence type="ECO:0000256" key="1">
    <source>
        <dbReference type="SAM" id="MobiDB-lite"/>
    </source>
</evidence>
<comment type="caution">
    <text evidence="2">The sequence shown here is derived from an EMBL/GenBank/DDBJ whole genome shotgun (WGS) entry which is preliminary data.</text>
</comment>
<evidence type="ECO:0000313" key="3">
    <source>
        <dbReference type="Proteomes" id="UP001589645"/>
    </source>
</evidence>
<keyword evidence="3" id="KW-1185">Reference proteome</keyword>
<proteinExistence type="predicted"/>
<accession>A0ABV5HNC0</accession>
<evidence type="ECO:0000313" key="2">
    <source>
        <dbReference type="EMBL" id="MFB9135757.1"/>
    </source>
</evidence>
<feature type="region of interest" description="Disordered" evidence="1">
    <location>
        <begin position="1"/>
        <end position="33"/>
    </location>
</feature>
<dbReference type="RefSeq" id="WP_390193049.1">
    <property type="nucleotide sequence ID" value="NZ_JBHMEP010000002.1"/>
</dbReference>
<evidence type="ECO:0008006" key="4">
    <source>
        <dbReference type="Google" id="ProtNLM"/>
    </source>
</evidence>
<sequence>MSIIFGTTNSDGSGSSSDLNESNGIAINAGEGSSDGVNYEIKGEGDYGFPFTSIEVDSDTWNGDDSKEIKIDESADYIKVDNFVDVQITNSATEGFSHIEVLNVKRGQIDTSASDSDDSIVLGVNANNDHWSNEFTIDSGAGSDMIKMANVNNSKYTEFDIDAGEGSDTVDVSGLEEAASSSQTRHIDGGEGLDFLVTNGDSTIEFEGFEVVQGNGFDQTLTLDSELLADNADVSLGLVVSNIDVEFSDDISGYEVSELSDAQQEYIDDLGFDTDDFSVVTVTTEDGNEYSLLTDDSSYAAM</sequence>
<gene>
    <name evidence="2" type="ORF">ACFFUV_12365</name>
</gene>